<evidence type="ECO:0000256" key="3">
    <source>
        <dbReference type="ARBA" id="ARBA00023082"/>
    </source>
</evidence>
<organism evidence="6 7">
    <name type="scientific">Prauserella marina</name>
    <dbReference type="NCBI Taxonomy" id="530584"/>
    <lineage>
        <taxon>Bacteria</taxon>
        <taxon>Bacillati</taxon>
        <taxon>Actinomycetota</taxon>
        <taxon>Actinomycetes</taxon>
        <taxon>Pseudonocardiales</taxon>
        <taxon>Pseudonocardiaceae</taxon>
        <taxon>Prauserella</taxon>
    </lineage>
</organism>
<dbReference type="EMBL" id="FMZE01000001">
    <property type="protein sequence ID" value="SDC16214.1"/>
    <property type="molecule type" value="Genomic_DNA"/>
</dbReference>
<dbReference type="OrthoDB" id="5244716at2"/>
<dbReference type="GO" id="GO:0016987">
    <property type="term" value="F:sigma factor activity"/>
    <property type="evidence" value="ECO:0007669"/>
    <property type="project" value="UniProtKB-KW"/>
</dbReference>
<dbReference type="Pfam" id="PF08281">
    <property type="entry name" value="Sigma70_r4_2"/>
    <property type="match status" value="1"/>
</dbReference>
<keyword evidence="7" id="KW-1185">Reference proteome</keyword>
<dbReference type="InterPro" id="IPR013324">
    <property type="entry name" value="RNA_pol_sigma_r3/r4-like"/>
</dbReference>
<dbReference type="Gene3D" id="1.10.1740.10">
    <property type="match status" value="1"/>
</dbReference>
<dbReference type="Proteomes" id="UP000199494">
    <property type="component" value="Unassembled WGS sequence"/>
</dbReference>
<evidence type="ECO:0000313" key="6">
    <source>
        <dbReference type="EMBL" id="SDC16214.1"/>
    </source>
</evidence>
<gene>
    <name evidence="6" type="ORF">SAMN05421630_101650</name>
</gene>
<reference evidence="6 7" key="1">
    <citation type="submission" date="2016-10" db="EMBL/GenBank/DDBJ databases">
        <authorList>
            <person name="de Groot N.N."/>
        </authorList>
    </citation>
    <scope>NUCLEOTIDE SEQUENCE [LARGE SCALE GENOMIC DNA]</scope>
    <source>
        <strain evidence="6 7">CGMCC 4.5506</strain>
    </source>
</reference>
<keyword evidence="5" id="KW-0804">Transcription</keyword>
<dbReference type="GO" id="GO:0006352">
    <property type="term" value="P:DNA-templated transcription initiation"/>
    <property type="evidence" value="ECO:0007669"/>
    <property type="project" value="InterPro"/>
</dbReference>
<dbReference type="InterPro" id="IPR014284">
    <property type="entry name" value="RNA_pol_sigma-70_dom"/>
</dbReference>
<evidence type="ECO:0000256" key="1">
    <source>
        <dbReference type="ARBA" id="ARBA00010641"/>
    </source>
</evidence>
<dbReference type="InterPro" id="IPR036388">
    <property type="entry name" value="WH-like_DNA-bd_sf"/>
</dbReference>
<dbReference type="PANTHER" id="PTHR43133">
    <property type="entry name" value="RNA POLYMERASE ECF-TYPE SIGMA FACTO"/>
    <property type="match status" value="1"/>
</dbReference>
<keyword evidence="2" id="KW-0805">Transcription regulation</keyword>
<dbReference type="Pfam" id="PF04542">
    <property type="entry name" value="Sigma70_r2"/>
    <property type="match status" value="1"/>
</dbReference>
<keyword evidence="3" id="KW-0731">Sigma factor</keyword>
<dbReference type="STRING" id="530584.SAMN05421630_101650"/>
<proteinExistence type="inferred from homology"/>
<sequence>MNDTRAPGNTGEGRDPDIAVLARAARGEAAAFDRLVRKHTPRMYRVALRLTGSAAEAEDVVQEAWLSAWRAMPGFRGEAAVSTWLYRVVTNTALASLRRRAPTVSLDAAIGHGAGGDEGGGTLFGMGALSDPHANPEGKVVRAEQVGAVLHAIGQLELSQRVPLVLKELEALSYEEVAQVLAVSVPALRARLHRARVALLAKLGTRP</sequence>
<evidence type="ECO:0000256" key="5">
    <source>
        <dbReference type="ARBA" id="ARBA00023163"/>
    </source>
</evidence>
<evidence type="ECO:0000256" key="2">
    <source>
        <dbReference type="ARBA" id="ARBA00023015"/>
    </source>
</evidence>
<dbReference type="Gene3D" id="1.10.10.10">
    <property type="entry name" value="Winged helix-like DNA-binding domain superfamily/Winged helix DNA-binding domain"/>
    <property type="match status" value="1"/>
</dbReference>
<comment type="similarity">
    <text evidence="1">Belongs to the sigma-70 factor family. ECF subfamily.</text>
</comment>
<dbReference type="AlphaFoldDB" id="A0A222VNJ5"/>
<dbReference type="SUPFAM" id="SSF88946">
    <property type="entry name" value="Sigma2 domain of RNA polymerase sigma factors"/>
    <property type="match status" value="1"/>
</dbReference>
<dbReference type="InterPro" id="IPR007627">
    <property type="entry name" value="RNA_pol_sigma70_r2"/>
</dbReference>
<dbReference type="RefSeq" id="WP_091796929.1">
    <property type="nucleotide sequence ID" value="NZ_CP016353.1"/>
</dbReference>
<accession>A0A222VNJ5</accession>
<name>A0A222VNJ5_9PSEU</name>
<dbReference type="SUPFAM" id="SSF88659">
    <property type="entry name" value="Sigma3 and sigma4 domains of RNA polymerase sigma factors"/>
    <property type="match status" value="1"/>
</dbReference>
<dbReference type="PANTHER" id="PTHR43133:SF8">
    <property type="entry name" value="RNA POLYMERASE SIGMA FACTOR HI_1459-RELATED"/>
    <property type="match status" value="1"/>
</dbReference>
<dbReference type="NCBIfam" id="TIGR02937">
    <property type="entry name" value="sigma70-ECF"/>
    <property type="match status" value="1"/>
</dbReference>
<dbReference type="GO" id="GO:0003677">
    <property type="term" value="F:DNA binding"/>
    <property type="evidence" value="ECO:0007669"/>
    <property type="project" value="UniProtKB-KW"/>
</dbReference>
<protein>
    <submittedName>
        <fullName evidence="6">RNA polymerase sigma-70 factor, ECF subfamily</fullName>
    </submittedName>
</protein>
<dbReference type="InterPro" id="IPR013249">
    <property type="entry name" value="RNA_pol_sigma70_r4_t2"/>
</dbReference>
<dbReference type="CDD" id="cd06171">
    <property type="entry name" value="Sigma70_r4"/>
    <property type="match status" value="1"/>
</dbReference>
<dbReference type="InterPro" id="IPR013325">
    <property type="entry name" value="RNA_pol_sigma_r2"/>
</dbReference>
<dbReference type="InterPro" id="IPR039425">
    <property type="entry name" value="RNA_pol_sigma-70-like"/>
</dbReference>
<keyword evidence="4" id="KW-0238">DNA-binding</keyword>
<evidence type="ECO:0000313" key="7">
    <source>
        <dbReference type="Proteomes" id="UP000199494"/>
    </source>
</evidence>
<evidence type="ECO:0000256" key="4">
    <source>
        <dbReference type="ARBA" id="ARBA00023125"/>
    </source>
</evidence>
<dbReference type="KEGG" id="pmad:BAY61_11400"/>